<keyword evidence="4" id="KW-1185">Reference proteome</keyword>
<organism evidence="3 4">
    <name type="scientific">Apilactobacillus apisilvae</name>
    <dbReference type="NCBI Taxonomy" id="2923364"/>
    <lineage>
        <taxon>Bacteria</taxon>
        <taxon>Bacillati</taxon>
        <taxon>Bacillota</taxon>
        <taxon>Bacilli</taxon>
        <taxon>Lactobacillales</taxon>
        <taxon>Lactobacillaceae</taxon>
        <taxon>Apilactobacillus</taxon>
    </lineage>
</organism>
<comment type="pathway">
    <text evidence="1">Purine metabolism; ppGpp biosynthesis; ppGpp from GTP: step 1/2.</text>
</comment>
<dbReference type="InterPro" id="IPR007685">
    <property type="entry name" value="RelA_SpoT"/>
</dbReference>
<reference evidence="3 4" key="1">
    <citation type="journal article" date="2022" name="Int. J. Syst. Evol. Microbiol.">
        <title>Apilactobacillus apisilvae sp. nov., Nicolia spurrieriana gen. nov. sp. nov., Bombilactobacillus folatiphilus sp. nov. and Bombilactobacillus thymidiniphilus sp. nov., four new lactic acid bacterial isolates from stingless bees Tetragonula carbonaria and Austroplebeia australis.</title>
        <authorList>
            <person name="Oliphant S.A."/>
            <person name="Watson-Haigh N.S."/>
            <person name="Sumby K.M."/>
            <person name="Gardner J."/>
            <person name="Groom S."/>
            <person name="Jiranek V."/>
        </authorList>
    </citation>
    <scope>NUCLEOTIDE SEQUENCE [LARGE SCALE GENOMIC DNA]</scope>
    <source>
        <strain evidence="3 4">SG5_A10</strain>
    </source>
</reference>
<name>A0ABY4PG39_9LACO</name>
<dbReference type="RefSeq" id="WP_249510623.1">
    <property type="nucleotide sequence ID" value="NZ_CP093362.1"/>
</dbReference>
<gene>
    <name evidence="3" type="ORF">MOO46_05155</name>
</gene>
<evidence type="ECO:0000313" key="3">
    <source>
        <dbReference type="EMBL" id="UQS84638.1"/>
    </source>
</evidence>
<evidence type="ECO:0000259" key="2">
    <source>
        <dbReference type="SMART" id="SM00954"/>
    </source>
</evidence>
<dbReference type="Pfam" id="PF04607">
    <property type="entry name" value="RelA_SpoT"/>
    <property type="match status" value="1"/>
</dbReference>
<feature type="domain" description="RelA/SpoT" evidence="2">
    <location>
        <begin position="83"/>
        <end position="205"/>
    </location>
</feature>
<dbReference type="SMART" id="SM00954">
    <property type="entry name" value="RelA_SpoT"/>
    <property type="match status" value="1"/>
</dbReference>
<proteinExistence type="predicted"/>
<evidence type="ECO:0000313" key="4">
    <source>
        <dbReference type="Proteomes" id="UP000831859"/>
    </source>
</evidence>
<dbReference type="EMBL" id="CP093362">
    <property type="protein sequence ID" value="UQS84638.1"/>
    <property type="molecule type" value="Genomic_DNA"/>
</dbReference>
<dbReference type="Proteomes" id="UP000831859">
    <property type="component" value="Chromosome"/>
</dbReference>
<sequence>MFTVQNKTELKQIIKLVNETYNELTSIYYKSGTHSSMNYKKLELIEASSSTKFLLEAIEYMKFMSNHSLDDCMIQLIEKRIRSRVKSLGSFHEKISQYISNPKTHGKVIVNKSINDLVGVRFLVYDLNNNLDDYIKFLEELKNTIFSNIYRPYIKNKSNSSYCAIHFYLKDDNKHFPWEIQLWDPNSVENNKKEHSKHEKNRTKY</sequence>
<dbReference type="SUPFAM" id="SSF81301">
    <property type="entry name" value="Nucleotidyltransferase"/>
    <property type="match status" value="1"/>
</dbReference>
<protein>
    <recommendedName>
        <fullName evidence="2">RelA/SpoT domain-containing protein</fullName>
    </recommendedName>
</protein>
<accession>A0ABY4PG39</accession>
<dbReference type="Gene3D" id="3.30.460.10">
    <property type="entry name" value="Beta Polymerase, domain 2"/>
    <property type="match status" value="1"/>
</dbReference>
<dbReference type="InterPro" id="IPR043519">
    <property type="entry name" value="NT_sf"/>
</dbReference>
<evidence type="ECO:0000256" key="1">
    <source>
        <dbReference type="ARBA" id="ARBA00004976"/>
    </source>
</evidence>